<evidence type="ECO:0000313" key="2">
    <source>
        <dbReference type="EMBL" id="EFH13653.1"/>
    </source>
</evidence>
<feature type="transmembrane region" description="Helical" evidence="1">
    <location>
        <begin position="45"/>
        <end position="65"/>
    </location>
</feature>
<sequence>MDATSPQGEATRALRNPPLLDRDMLPRAARDAVLKLNPARLIRNPVIFVTEIVSLLVTLLAALAAWRGEAWGFQAGIAAWLWATVLFANFAEAVAEGRGRARAESLRRA</sequence>
<keyword evidence="1" id="KW-1133">Transmembrane helix</keyword>
<keyword evidence="1" id="KW-0472">Membrane</keyword>
<accession>D5RGB8</accession>
<dbReference type="EC" id="3.6.3.12" evidence="2"/>
<keyword evidence="3" id="KW-1185">Reference proteome</keyword>
<keyword evidence="2" id="KW-0378">Hydrolase</keyword>
<evidence type="ECO:0000256" key="1">
    <source>
        <dbReference type="SAM" id="Phobius"/>
    </source>
</evidence>
<dbReference type="InterPro" id="IPR006391">
    <property type="entry name" value="P-type_ATPase_bsu_IA"/>
</dbReference>
<name>D5RGB8_9PROT</name>
<dbReference type="PANTHER" id="PTHR43743:SF1">
    <property type="entry name" value="POTASSIUM-TRANSPORTING ATPASE ATP-BINDING SUBUNIT"/>
    <property type="match status" value="1"/>
</dbReference>
<dbReference type="PANTHER" id="PTHR43743">
    <property type="entry name" value="POTASSIUM-TRANSPORTING ATPASE ATP-BINDING SUBUNIT"/>
    <property type="match status" value="1"/>
</dbReference>
<dbReference type="Proteomes" id="UP000005324">
    <property type="component" value="Unassembled WGS sequence"/>
</dbReference>
<evidence type="ECO:0000313" key="3">
    <source>
        <dbReference type="Proteomes" id="UP000005324"/>
    </source>
</evidence>
<protein>
    <submittedName>
        <fullName evidence="2">Putative potassium-transporting ATPase subunit B</fullName>
        <ecNumber evidence="2">3.6.3.12</ecNumber>
    </submittedName>
</protein>
<dbReference type="GO" id="GO:0016787">
    <property type="term" value="F:hydrolase activity"/>
    <property type="evidence" value="ECO:0007669"/>
    <property type="project" value="UniProtKB-KW"/>
</dbReference>
<gene>
    <name evidence="2" type="primary">kdpB</name>
    <name evidence="2" type="ORF">HMPREF0731_0127</name>
</gene>
<dbReference type="EMBL" id="ADVL01000032">
    <property type="protein sequence ID" value="EFH13653.1"/>
    <property type="molecule type" value="Genomic_DNA"/>
</dbReference>
<dbReference type="GO" id="GO:0008556">
    <property type="term" value="F:P-type potassium transmembrane transporter activity"/>
    <property type="evidence" value="ECO:0007669"/>
    <property type="project" value="InterPro"/>
</dbReference>
<feature type="transmembrane region" description="Helical" evidence="1">
    <location>
        <begin position="71"/>
        <end position="91"/>
    </location>
</feature>
<dbReference type="GO" id="GO:0005524">
    <property type="term" value="F:ATP binding"/>
    <property type="evidence" value="ECO:0007669"/>
    <property type="project" value="UniProtKB-KW"/>
</dbReference>
<feature type="non-terminal residue" evidence="2">
    <location>
        <position position="109"/>
    </location>
</feature>
<dbReference type="GO" id="GO:0016020">
    <property type="term" value="C:membrane"/>
    <property type="evidence" value="ECO:0007669"/>
    <property type="project" value="InterPro"/>
</dbReference>
<organism evidence="2 3">
    <name type="scientific">Pseudoroseomonas cervicalis ATCC 49957</name>
    <dbReference type="NCBI Taxonomy" id="525371"/>
    <lineage>
        <taxon>Bacteria</taxon>
        <taxon>Pseudomonadati</taxon>
        <taxon>Pseudomonadota</taxon>
        <taxon>Alphaproteobacteria</taxon>
        <taxon>Acetobacterales</taxon>
        <taxon>Roseomonadaceae</taxon>
        <taxon>Roseomonas</taxon>
    </lineage>
</organism>
<proteinExistence type="predicted"/>
<reference evidence="2 3" key="1">
    <citation type="submission" date="2010-04" db="EMBL/GenBank/DDBJ databases">
        <authorList>
            <person name="Qin X."/>
            <person name="Bachman B."/>
            <person name="Battles P."/>
            <person name="Bell A."/>
            <person name="Bess C."/>
            <person name="Bickham C."/>
            <person name="Chaboub L."/>
            <person name="Chen D."/>
            <person name="Coyle M."/>
            <person name="Deiros D.R."/>
            <person name="Dinh H."/>
            <person name="Forbes L."/>
            <person name="Fowler G."/>
            <person name="Francisco L."/>
            <person name="Fu Q."/>
            <person name="Gubbala S."/>
            <person name="Hale W."/>
            <person name="Han Y."/>
            <person name="Hemphill L."/>
            <person name="Highlander S.K."/>
            <person name="Hirani K."/>
            <person name="Hogues M."/>
            <person name="Jackson L."/>
            <person name="Jakkamsetti A."/>
            <person name="Javaid M."/>
            <person name="Jiang H."/>
            <person name="Korchina V."/>
            <person name="Kovar C."/>
            <person name="Lara F."/>
            <person name="Lee S."/>
            <person name="Mata R."/>
            <person name="Mathew T."/>
            <person name="Moen C."/>
            <person name="Morales K."/>
            <person name="Munidasa M."/>
            <person name="Nazareth L."/>
            <person name="Ngo R."/>
            <person name="Nguyen L."/>
            <person name="Okwuonu G."/>
            <person name="Ongeri F."/>
            <person name="Patil S."/>
            <person name="Petrosino J."/>
            <person name="Pham C."/>
            <person name="Pham P."/>
            <person name="Pu L.-L."/>
            <person name="Puazo M."/>
            <person name="Raj R."/>
            <person name="Reid J."/>
            <person name="Rouhana J."/>
            <person name="Saada N."/>
            <person name="Shang Y."/>
            <person name="Simmons D."/>
            <person name="Thornton R."/>
            <person name="Warren J."/>
            <person name="Weissenberger G."/>
            <person name="Zhang J."/>
            <person name="Zhang L."/>
            <person name="Zhou C."/>
            <person name="Zhu D."/>
            <person name="Muzny D."/>
            <person name="Worley K."/>
            <person name="Gibbs R."/>
        </authorList>
    </citation>
    <scope>NUCLEOTIDE SEQUENCE [LARGE SCALE GENOMIC DNA]</scope>
    <source>
        <strain evidence="2 3">ATCC 49957</strain>
    </source>
</reference>
<dbReference type="AlphaFoldDB" id="D5RGB8"/>
<dbReference type="HOGENOM" id="CLU_157143_0_0_5"/>
<comment type="caution">
    <text evidence="2">The sequence shown here is derived from an EMBL/GenBank/DDBJ whole genome shotgun (WGS) entry which is preliminary data.</text>
</comment>
<keyword evidence="1" id="KW-0812">Transmembrane</keyword>